<comment type="caution">
    <text evidence="1">The sequence shown here is derived from an EMBL/GenBank/DDBJ whole genome shotgun (WGS) entry which is preliminary data.</text>
</comment>
<evidence type="ECO:0000313" key="1">
    <source>
        <dbReference type="EMBL" id="KAI3923770.1"/>
    </source>
</evidence>
<proteinExistence type="predicted"/>
<dbReference type="Proteomes" id="UP001202328">
    <property type="component" value="Unassembled WGS sequence"/>
</dbReference>
<reference evidence="1" key="1">
    <citation type="submission" date="2022-04" db="EMBL/GenBank/DDBJ databases">
        <title>A functionally conserved STORR gene fusion in Papaver species that diverged 16.8 million years ago.</title>
        <authorList>
            <person name="Catania T."/>
        </authorList>
    </citation>
    <scope>NUCLEOTIDE SEQUENCE</scope>
    <source>
        <strain evidence="1">S-188037</strain>
    </source>
</reference>
<gene>
    <name evidence="1" type="ORF">MKW98_011400</name>
</gene>
<organism evidence="1 2">
    <name type="scientific">Papaver atlanticum</name>
    <dbReference type="NCBI Taxonomy" id="357466"/>
    <lineage>
        <taxon>Eukaryota</taxon>
        <taxon>Viridiplantae</taxon>
        <taxon>Streptophyta</taxon>
        <taxon>Embryophyta</taxon>
        <taxon>Tracheophyta</taxon>
        <taxon>Spermatophyta</taxon>
        <taxon>Magnoliopsida</taxon>
        <taxon>Ranunculales</taxon>
        <taxon>Papaveraceae</taxon>
        <taxon>Papaveroideae</taxon>
        <taxon>Papaver</taxon>
    </lineage>
</organism>
<dbReference type="EMBL" id="JAJJMB010008429">
    <property type="protein sequence ID" value="KAI3923770.1"/>
    <property type="molecule type" value="Genomic_DNA"/>
</dbReference>
<protein>
    <submittedName>
        <fullName evidence="1">Uncharacterized protein</fullName>
    </submittedName>
</protein>
<sequence length="75" mass="8607">MNFSTKVTAGSTLRCGTELRHYCSNGSSGFINRRIKRFTCIKTEVGGFLNEGQKRTGEFDEEMRWQIAWIIIKCP</sequence>
<keyword evidence="2" id="KW-1185">Reference proteome</keyword>
<evidence type="ECO:0000313" key="2">
    <source>
        <dbReference type="Proteomes" id="UP001202328"/>
    </source>
</evidence>
<accession>A0AAD4XJE4</accession>
<dbReference type="AlphaFoldDB" id="A0AAD4XJE4"/>
<name>A0AAD4XJE4_9MAGN</name>